<evidence type="ECO:0000256" key="1">
    <source>
        <dbReference type="SAM" id="Phobius"/>
    </source>
</evidence>
<dbReference type="AlphaFoldDB" id="A0A095TWN1"/>
<feature type="transmembrane region" description="Helical" evidence="1">
    <location>
        <begin position="122"/>
        <end position="141"/>
    </location>
</feature>
<feature type="transmembrane region" description="Helical" evidence="1">
    <location>
        <begin position="6"/>
        <end position="23"/>
    </location>
</feature>
<name>A0A095TWN1_9FLAO</name>
<comment type="caution">
    <text evidence="2">The sequence shown here is derived from an EMBL/GenBank/DDBJ whole genome shotgun (WGS) entry which is preliminary data.</text>
</comment>
<accession>A0A095TWN1</accession>
<dbReference type="EMBL" id="JRHH01000006">
    <property type="protein sequence ID" value="KGD66768.1"/>
    <property type="molecule type" value="Genomic_DNA"/>
</dbReference>
<feature type="transmembrane region" description="Helical" evidence="1">
    <location>
        <begin position="153"/>
        <end position="180"/>
    </location>
</feature>
<feature type="transmembrane region" description="Helical" evidence="1">
    <location>
        <begin position="58"/>
        <end position="79"/>
    </location>
</feature>
<evidence type="ECO:0000313" key="3">
    <source>
        <dbReference type="Proteomes" id="UP000029554"/>
    </source>
</evidence>
<dbReference type="OrthoDB" id="1453530at2"/>
<sequence length="215" mass="25507">MLANLRFYIIYLALFAGIVGIIFLHKLPNNKAKSLVVMIWFSVVTEFVGINFTKWTHFLNYIVFNIYILVSFSFYIILLRKLLSSGKYKKLASFFLVAFFLFFLINHVLFDVSINRIDTISFALGISFVVFLSCRYLFETVNSNKIMDFQNSVFFWFIIGVMLFHVPFLPFMLSVEWFLIDYNQNVTSLILFFLNLLMYCCFIIGFVWSEKKYNY</sequence>
<keyword evidence="3" id="KW-1185">Reference proteome</keyword>
<keyword evidence="1" id="KW-0472">Membrane</keyword>
<dbReference type="RefSeq" id="WP_035128555.1">
    <property type="nucleotide sequence ID" value="NZ_JRHH01000006.1"/>
</dbReference>
<organism evidence="2 3">
    <name type="scientific">Flavobacterium aquatile LMG 4008 = ATCC 11947</name>
    <dbReference type="NCBI Taxonomy" id="1453498"/>
    <lineage>
        <taxon>Bacteria</taxon>
        <taxon>Pseudomonadati</taxon>
        <taxon>Bacteroidota</taxon>
        <taxon>Flavobacteriia</taxon>
        <taxon>Flavobacteriales</taxon>
        <taxon>Flavobacteriaceae</taxon>
        <taxon>Flavobacterium</taxon>
    </lineage>
</organism>
<proteinExistence type="predicted"/>
<dbReference type="Proteomes" id="UP000029554">
    <property type="component" value="Unassembled WGS sequence"/>
</dbReference>
<dbReference type="STRING" id="1453498.LG45_15130"/>
<evidence type="ECO:0008006" key="4">
    <source>
        <dbReference type="Google" id="ProtNLM"/>
    </source>
</evidence>
<evidence type="ECO:0000313" key="2">
    <source>
        <dbReference type="EMBL" id="KGD66768.1"/>
    </source>
</evidence>
<keyword evidence="1" id="KW-0812">Transmembrane</keyword>
<gene>
    <name evidence="2" type="ORF">LG45_15130</name>
</gene>
<protein>
    <recommendedName>
        <fullName evidence="4">Histidine kinase N-terminal 7TM region domain-containing protein</fullName>
    </recommendedName>
</protein>
<dbReference type="eggNOG" id="ENOG503332Z">
    <property type="taxonomic scope" value="Bacteria"/>
</dbReference>
<reference evidence="2 3" key="1">
    <citation type="submission" date="2014-09" db="EMBL/GenBank/DDBJ databases">
        <title>Whole Genome Shotgun of Flavobacterium aquatile LMG 4008.</title>
        <authorList>
            <person name="Gale A.N."/>
            <person name="Pipes S.E."/>
            <person name="Newman J.D."/>
        </authorList>
    </citation>
    <scope>NUCLEOTIDE SEQUENCE [LARGE SCALE GENOMIC DNA]</scope>
    <source>
        <strain evidence="2 3">LMG 4008</strain>
    </source>
</reference>
<feature type="transmembrane region" description="Helical" evidence="1">
    <location>
        <begin position="91"/>
        <end position="110"/>
    </location>
</feature>
<feature type="transmembrane region" description="Helical" evidence="1">
    <location>
        <begin position="186"/>
        <end position="208"/>
    </location>
</feature>
<keyword evidence="1" id="KW-1133">Transmembrane helix</keyword>